<keyword evidence="2" id="KW-1185">Reference proteome</keyword>
<gene>
    <name evidence="1" type="ORF">IE877_13135</name>
</gene>
<reference evidence="1 2" key="1">
    <citation type="submission" date="2020-09" db="EMBL/GenBank/DDBJ databases">
        <title>Methylomonas albis sp. nov. and Methylomonas fluvii sp. nov.: Two cold-adapted methanotrophs from the River Elbe and an amended description of Methylovulum psychrotolerans strain Eb1.</title>
        <authorList>
            <person name="Bussmann I.K."/>
            <person name="Klings K.-W."/>
            <person name="Warnstedt J."/>
            <person name="Hoppert M."/>
            <person name="Saborowski A."/>
            <person name="Horn F."/>
            <person name="Liebner S."/>
        </authorList>
    </citation>
    <scope>NUCLEOTIDE SEQUENCE [LARGE SCALE GENOMIC DNA]</scope>
    <source>
        <strain evidence="1 2">EbA</strain>
    </source>
</reference>
<accession>A0ABR9D1J4</accession>
<name>A0ABR9D1J4_9GAMM</name>
<dbReference type="RefSeq" id="WP_192377393.1">
    <property type="nucleotide sequence ID" value="NZ_CAJHIV010000001.1"/>
</dbReference>
<protein>
    <submittedName>
        <fullName evidence="1">Uncharacterized protein</fullName>
    </submittedName>
</protein>
<evidence type="ECO:0000313" key="1">
    <source>
        <dbReference type="EMBL" id="MBD9356815.1"/>
    </source>
</evidence>
<evidence type="ECO:0000313" key="2">
    <source>
        <dbReference type="Proteomes" id="UP000652176"/>
    </source>
</evidence>
<dbReference type="EMBL" id="JACXSS010000001">
    <property type="protein sequence ID" value="MBD9356815.1"/>
    <property type="molecule type" value="Genomic_DNA"/>
</dbReference>
<sequence length="98" mass="11017">MIAEQLDGYLLRIRKILAELGIPEELPAARGVNLCRESAELIVVEPMPQGRAFLFHSGCGRRLVRIETGRRGRHYAVDGLGLSQCGLSIRHYLLSEFR</sequence>
<dbReference type="Proteomes" id="UP000652176">
    <property type="component" value="Unassembled WGS sequence"/>
</dbReference>
<comment type="caution">
    <text evidence="1">The sequence shown here is derived from an EMBL/GenBank/DDBJ whole genome shotgun (WGS) entry which is preliminary data.</text>
</comment>
<proteinExistence type="predicted"/>
<organism evidence="1 2">
    <name type="scientific">Methylomonas albis</name>
    <dbReference type="NCBI Taxonomy" id="1854563"/>
    <lineage>
        <taxon>Bacteria</taxon>
        <taxon>Pseudomonadati</taxon>
        <taxon>Pseudomonadota</taxon>
        <taxon>Gammaproteobacteria</taxon>
        <taxon>Methylococcales</taxon>
        <taxon>Methylococcaceae</taxon>
        <taxon>Methylomonas</taxon>
    </lineage>
</organism>